<evidence type="ECO:0000256" key="1">
    <source>
        <dbReference type="ARBA" id="ARBA00004240"/>
    </source>
</evidence>
<dbReference type="Proteomes" id="UP001152320">
    <property type="component" value="Chromosome 9"/>
</dbReference>
<dbReference type="GO" id="GO:0005783">
    <property type="term" value="C:endoplasmic reticulum"/>
    <property type="evidence" value="ECO:0007669"/>
    <property type="project" value="UniProtKB-SubCell"/>
</dbReference>
<feature type="compositionally biased region" description="Basic and acidic residues" evidence="7">
    <location>
        <begin position="83"/>
        <end position="98"/>
    </location>
</feature>
<gene>
    <name evidence="9" type="ORF">HOLleu_19298</name>
</gene>
<feature type="transmembrane region" description="Helical" evidence="8">
    <location>
        <begin position="12"/>
        <end position="33"/>
    </location>
</feature>
<evidence type="ECO:0000256" key="8">
    <source>
        <dbReference type="SAM" id="Phobius"/>
    </source>
</evidence>
<organism evidence="9 10">
    <name type="scientific">Holothuria leucospilota</name>
    <name type="common">Black long sea cucumber</name>
    <name type="synonym">Mertensiothuria leucospilota</name>
    <dbReference type="NCBI Taxonomy" id="206669"/>
    <lineage>
        <taxon>Eukaryota</taxon>
        <taxon>Metazoa</taxon>
        <taxon>Echinodermata</taxon>
        <taxon>Eleutherozoa</taxon>
        <taxon>Echinozoa</taxon>
        <taxon>Holothuroidea</taxon>
        <taxon>Aspidochirotacea</taxon>
        <taxon>Aspidochirotida</taxon>
        <taxon>Holothuriidae</taxon>
        <taxon>Holothuria</taxon>
    </lineage>
</organism>
<comment type="subcellular location">
    <subcellularLocation>
        <location evidence="1">Endoplasmic reticulum</location>
    </subcellularLocation>
</comment>
<feature type="compositionally biased region" description="Basic and acidic residues" evidence="7">
    <location>
        <begin position="210"/>
        <end position="221"/>
    </location>
</feature>
<dbReference type="Gene3D" id="3.30.70.260">
    <property type="match status" value="1"/>
</dbReference>
<sequence>MGKNLIRFTTGRYTIAYGIGLCILTLLVVATYAKEEKKVDEDSPSEKWKKKDPRDYNDADVERLFQQWEENDDEEPDPDDINPYDRPKPKIDLSKLDPENPESMMKMTKRGTPLMMFVSVSGNPTKEETEKISSRWQEQLFNANFNFKRYVVGDDRLLFHVDDGSWAFDIKNFLIDQERCKDVTIDQQIFYGRGSGRPVDNKAHIVGAEEMEKKKKAEEKKNKKKKSKKKAEKKDEL</sequence>
<keyword evidence="6" id="KW-0143">Chaperone</keyword>
<accession>A0A9Q1BZD2</accession>
<evidence type="ECO:0000313" key="10">
    <source>
        <dbReference type="Proteomes" id="UP001152320"/>
    </source>
</evidence>
<dbReference type="AlphaFoldDB" id="A0A9Q1BZD2"/>
<dbReference type="Pfam" id="PF10185">
    <property type="entry name" value="Mesd"/>
    <property type="match status" value="1"/>
</dbReference>
<keyword evidence="10" id="KW-1185">Reference proteome</keyword>
<keyword evidence="3" id="KW-0879">Wnt signaling pathway</keyword>
<name>A0A9Q1BZD2_HOLLE</name>
<keyword evidence="8" id="KW-0472">Membrane</keyword>
<dbReference type="EMBL" id="JAIZAY010000009">
    <property type="protein sequence ID" value="KAJ8035575.1"/>
    <property type="molecule type" value="Genomic_DNA"/>
</dbReference>
<evidence type="ECO:0000313" key="9">
    <source>
        <dbReference type="EMBL" id="KAJ8035575.1"/>
    </source>
</evidence>
<dbReference type="OrthoDB" id="75833at2759"/>
<dbReference type="GO" id="GO:0016055">
    <property type="term" value="P:Wnt signaling pathway"/>
    <property type="evidence" value="ECO:0007669"/>
    <property type="project" value="UniProtKB-KW"/>
</dbReference>
<feature type="region of interest" description="Disordered" evidence="7">
    <location>
        <begin position="35"/>
        <end position="103"/>
    </location>
</feature>
<evidence type="ECO:0000256" key="7">
    <source>
        <dbReference type="SAM" id="MobiDB-lite"/>
    </source>
</evidence>
<keyword evidence="8" id="KW-0812">Transmembrane</keyword>
<evidence type="ECO:0000256" key="6">
    <source>
        <dbReference type="ARBA" id="ARBA00023186"/>
    </source>
</evidence>
<feature type="region of interest" description="Disordered" evidence="7">
    <location>
        <begin position="199"/>
        <end position="237"/>
    </location>
</feature>
<keyword evidence="8" id="KW-1133">Transmembrane helix</keyword>
<dbReference type="Gene3D" id="6.10.250.640">
    <property type="match status" value="1"/>
</dbReference>
<dbReference type="PANTHER" id="PTHR17600">
    <property type="entry name" value="MESODERM DEVELOPMENT CANDIDATE 2"/>
    <property type="match status" value="1"/>
</dbReference>
<dbReference type="FunFam" id="3.30.70.260:FF:000031">
    <property type="entry name" value="LDLR chaperone MESD"/>
    <property type="match status" value="1"/>
</dbReference>
<feature type="compositionally biased region" description="Acidic residues" evidence="7">
    <location>
        <begin position="69"/>
        <end position="82"/>
    </location>
</feature>
<keyword evidence="5" id="KW-0256">Endoplasmic reticulum</keyword>
<evidence type="ECO:0000256" key="5">
    <source>
        <dbReference type="ARBA" id="ARBA00022824"/>
    </source>
</evidence>
<feature type="compositionally biased region" description="Basic residues" evidence="7">
    <location>
        <begin position="222"/>
        <end position="231"/>
    </location>
</feature>
<reference evidence="9" key="1">
    <citation type="submission" date="2021-10" db="EMBL/GenBank/DDBJ databases">
        <title>Tropical sea cucumber genome reveals ecological adaptation and Cuvierian tubules defense mechanism.</title>
        <authorList>
            <person name="Chen T."/>
        </authorList>
    </citation>
    <scope>NUCLEOTIDE SEQUENCE</scope>
    <source>
        <strain evidence="9">Nanhai2018</strain>
        <tissue evidence="9">Muscle</tissue>
    </source>
</reference>
<comment type="similarity">
    <text evidence="2">Belongs to the MESD family.</text>
</comment>
<evidence type="ECO:0000256" key="3">
    <source>
        <dbReference type="ARBA" id="ARBA00022687"/>
    </source>
</evidence>
<evidence type="ECO:0000256" key="4">
    <source>
        <dbReference type="ARBA" id="ARBA00022729"/>
    </source>
</evidence>
<feature type="compositionally biased region" description="Basic and acidic residues" evidence="7">
    <location>
        <begin position="35"/>
        <end position="63"/>
    </location>
</feature>
<comment type="caution">
    <text evidence="9">The sequence shown here is derived from an EMBL/GenBank/DDBJ whole genome shotgun (WGS) entry which is preliminary data.</text>
</comment>
<dbReference type="PANTHER" id="PTHR17600:SF2">
    <property type="entry name" value="LRP CHAPERONE MESD"/>
    <property type="match status" value="1"/>
</dbReference>
<dbReference type="GO" id="GO:0006457">
    <property type="term" value="P:protein folding"/>
    <property type="evidence" value="ECO:0007669"/>
    <property type="project" value="InterPro"/>
</dbReference>
<keyword evidence="4" id="KW-0732">Signal</keyword>
<proteinExistence type="inferred from homology"/>
<evidence type="ECO:0000256" key="2">
    <source>
        <dbReference type="ARBA" id="ARBA00011068"/>
    </source>
</evidence>
<protein>
    <submittedName>
        <fullName evidence="9">LRP chaperone MESD</fullName>
    </submittedName>
</protein>
<dbReference type="InterPro" id="IPR019330">
    <property type="entry name" value="MESD"/>
</dbReference>